<dbReference type="EMBL" id="JAIWYP010000014">
    <property type="protein sequence ID" value="KAH3713593.1"/>
    <property type="molecule type" value="Genomic_DNA"/>
</dbReference>
<comment type="caution">
    <text evidence="1">The sequence shown here is derived from an EMBL/GenBank/DDBJ whole genome shotgun (WGS) entry which is preliminary data.</text>
</comment>
<evidence type="ECO:0000313" key="2">
    <source>
        <dbReference type="Proteomes" id="UP000828390"/>
    </source>
</evidence>
<reference evidence="1" key="1">
    <citation type="journal article" date="2019" name="bioRxiv">
        <title>The Genome of the Zebra Mussel, Dreissena polymorpha: A Resource for Invasive Species Research.</title>
        <authorList>
            <person name="McCartney M.A."/>
            <person name="Auch B."/>
            <person name="Kono T."/>
            <person name="Mallez S."/>
            <person name="Zhang Y."/>
            <person name="Obille A."/>
            <person name="Becker A."/>
            <person name="Abrahante J.E."/>
            <person name="Garbe J."/>
            <person name="Badalamenti J.P."/>
            <person name="Herman A."/>
            <person name="Mangelson H."/>
            <person name="Liachko I."/>
            <person name="Sullivan S."/>
            <person name="Sone E.D."/>
            <person name="Koren S."/>
            <person name="Silverstein K.A.T."/>
            <person name="Beckman K.B."/>
            <person name="Gohl D.M."/>
        </authorList>
    </citation>
    <scope>NUCLEOTIDE SEQUENCE</scope>
    <source>
        <strain evidence="1">Duluth1</strain>
        <tissue evidence="1">Whole animal</tissue>
    </source>
</reference>
<dbReference type="Gene3D" id="2.170.300.10">
    <property type="entry name" value="Tie2 ligand-binding domain superfamily"/>
    <property type="match status" value="1"/>
</dbReference>
<evidence type="ECO:0008006" key="3">
    <source>
        <dbReference type="Google" id="ProtNLM"/>
    </source>
</evidence>
<name>A0A9D4HDA0_DREPO</name>
<keyword evidence="2" id="KW-1185">Reference proteome</keyword>
<sequence length="58" mass="6394">MKECDIGSFGDECGHRCNCVDGKHCDTITGECSQPGCKDGWKGEACDQCNTKRFYGRL</sequence>
<dbReference type="Proteomes" id="UP000828390">
    <property type="component" value="Unassembled WGS sequence"/>
</dbReference>
<reference evidence="1" key="2">
    <citation type="submission" date="2020-11" db="EMBL/GenBank/DDBJ databases">
        <authorList>
            <person name="McCartney M.A."/>
            <person name="Auch B."/>
            <person name="Kono T."/>
            <person name="Mallez S."/>
            <person name="Becker A."/>
            <person name="Gohl D.M."/>
            <person name="Silverstein K.A.T."/>
            <person name="Koren S."/>
            <person name="Bechman K.B."/>
            <person name="Herman A."/>
            <person name="Abrahante J.E."/>
            <person name="Garbe J."/>
        </authorList>
    </citation>
    <scope>NUCLEOTIDE SEQUENCE</scope>
    <source>
        <strain evidence="1">Duluth1</strain>
        <tissue evidence="1">Whole animal</tissue>
    </source>
</reference>
<protein>
    <recommendedName>
        <fullName evidence="3">EGF-like domain-containing protein</fullName>
    </recommendedName>
</protein>
<gene>
    <name evidence="1" type="ORF">DPMN_073385</name>
</gene>
<proteinExistence type="predicted"/>
<organism evidence="1 2">
    <name type="scientific">Dreissena polymorpha</name>
    <name type="common">Zebra mussel</name>
    <name type="synonym">Mytilus polymorpha</name>
    <dbReference type="NCBI Taxonomy" id="45954"/>
    <lineage>
        <taxon>Eukaryota</taxon>
        <taxon>Metazoa</taxon>
        <taxon>Spiralia</taxon>
        <taxon>Lophotrochozoa</taxon>
        <taxon>Mollusca</taxon>
        <taxon>Bivalvia</taxon>
        <taxon>Autobranchia</taxon>
        <taxon>Heteroconchia</taxon>
        <taxon>Euheterodonta</taxon>
        <taxon>Imparidentia</taxon>
        <taxon>Neoheterodontei</taxon>
        <taxon>Myida</taxon>
        <taxon>Dreissenoidea</taxon>
        <taxon>Dreissenidae</taxon>
        <taxon>Dreissena</taxon>
    </lineage>
</organism>
<evidence type="ECO:0000313" key="1">
    <source>
        <dbReference type="EMBL" id="KAH3713593.1"/>
    </source>
</evidence>
<dbReference type="AlphaFoldDB" id="A0A9D4HDA0"/>
<accession>A0A9D4HDA0</accession>